<accession>A0A2R6WXC6</accession>
<dbReference type="AlphaFoldDB" id="A0A2R6WXC6"/>
<reference evidence="3" key="1">
    <citation type="journal article" date="2017" name="Cell">
        <title>Insights into land plant evolution garnered from the Marchantia polymorpha genome.</title>
        <authorList>
            <person name="Bowman J.L."/>
            <person name="Kohchi T."/>
            <person name="Yamato K.T."/>
            <person name="Jenkins J."/>
            <person name="Shu S."/>
            <person name="Ishizaki K."/>
            <person name="Yamaoka S."/>
            <person name="Nishihama R."/>
            <person name="Nakamura Y."/>
            <person name="Berger F."/>
            <person name="Adam C."/>
            <person name="Aki S.S."/>
            <person name="Althoff F."/>
            <person name="Araki T."/>
            <person name="Arteaga-Vazquez M.A."/>
            <person name="Balasubrmanian S."/>
            <person name="Barry K."/>
            <person name="Bauer D."/>
            <person name="Boehm C.R."/>
            <person name="Briginshaw L."/>
            <person name="Caballero-Perez J."/>
            <person name="Catarino B."/>
            <person name="Chen F."/>
            <person name="Chiyoda S."/>
            <person name="Chovatia M."/>
            <person name="Davies K.M."/>
            <person name="Delmans M."/>
            <person name="Demura T."/>
            <person name="Dierschke T."/>
            <person name="Dolan L."/>
            <person name="Dorantes-Acosta A.E."/>
            <person name="Eklund D.M."/>
            <person name="Florent S.N."/>
            <person name="Flores-Sandoval E."/>
            <person name="Fujiyama A."/>
            <person name="Fukuzawa H."/>
            <person name="Galik B."/>
            <person name="Grimanelli D."/>
            <person name="Grimwood J."/>
            <person name="Grossniklaus U."/>
            <person name="Hamada T."/>
            <person name="Haseloff J."/>
            <person name="Hetherington A.J."/>
            <person name="Higo A."/>
            <person name="Hirakawa Y."/>
            <person name="Hundley H.N."/>
            <person name="Ikeda Y."/>
            <person name="Inoue K."/>
            <person name="Inoue S.I."/>
            <person name="Ishida S."/>
            <person name="Jia Q."/>
            <person name="Kakita M."/>
            <person name="Kanazawa T."/>
            <person name="Kawai Y."/>
            <person name="Kawashima T."/>
            <person name="Kennedy M."/>
            <person name="Kinose K."/>
            <person name="Kinoshita T."/>
            <person name="Kohara Y."/>
            <person name="Koide E."/>
            <person name="Komatsu K."/>
            <person name="Kopischke S."/>
            <person name="Kubo M."/>
            <person name="Kyozuka J."/>
            <person name="Lagercrantz U."/>
            <person name="Lin S.S."/>
            <person name="Lindquist E."/>
            <person name="Lipzen A.M."/>
            <person name="Lu C.W."/>
            <person name="De Luna E."/>
            <person name="Martienssen R.A."/>
            <person name="Minamino N."/>
            <person name="Mizutani M."/>
            <person name="Mizutani M."/>
            <person name="Mochizuki N."/>
            <person name="Monte I."/>
            <person name="Mosher R."/>
            <person name="Nagasaki H."/>
            <person name="Nakagami H."/>
            <person name="Naramoto S."/>
            <person name="Nishitani K."/>
            <person name="Ohtani M."/>
            <person name="Okamoto T."/>
            <person name="Okumura M."/>
            <person name="Phillips J."/>
            <person name="Pollak B."/>
            <person name="Reinders A."/>
            <person name="Rovekamp M."/>
            <person name="Sano R."/>
            <person name="Sawa S."/>
            <person name="Schmid M.W."/>
            <person name="Shirakawa M."/>
            <person name="Solano R."/>
            <person name="Spunde A."/>
            <person name="Suetsugu N."/>
            <person name="Sugano S."/>
            <person name="Sugiyama A."/>
            <person name="Sun R."/>
            <person name="Suzuki Y."/>
            <person name="Takenaka M."/>
            <person name="Takezawa D."/>
            <person name="Tomogane H."/>
            <person name="Tsuzuki M."/>
            <person name="Ueda T."/>
            <person name="Umeda M."/>
            <person name="Ward J.M."/>
            <person name="Watanabe Y."/>
            <person name="Yazaki K."/>
            <person name="Yokoyama R."/>
            <person name="Yoshitake Y."/>
            <person name="Yotsui I."/>
            <person name="Zachgo S."/>
            <person name="Schmutz J."/>
        </authorList>
    </citation>
    <scope>NUCLEOTIDE SEQUENCE [LARGE SCALE GENOMIC DNA]</scope>
    <source>
        <strain evidence="3">Tak-1</strain>
    </source>
</reference>
<keyword evidence="3" id="KW-1185">Reference proteome</keyword>
<evidence type="ECO:0000256" key="1">
    <source>
        <dbReference type="SAM" id="MobiDB-lite"/>
    </source>
</evidence>
<sequence length="54" mass="6215">MTSTREGSRLGCLPPTPSYESSTGGGSFPRDSELYRKLNVHSWPRSKHCWCREW</sequence>
<protein>
    <submittedName>
        <fullName evidence="2">Uncharacterized protein</fullName>
    </submittedName>
</protein>
<dbReference type="EMBL" id="KZ772723">
    <property type="protein sequence ID" value="PTQ38511.1"/>
    <property type="molecule type" value="Genomic_DNA"/>
</dbReference>
<dbReference type="Proteomes" id="UP000244005">
    <property type="component" value="Unassembled WGS sequence"/>
</dbReference>
<name>A0A2R6WXC6_MARPO</name>
<dbReference type="Gramene" id="Mp7g17730.1">
    <property type="protein sequence ID" value="Mp7g17730.1.cds1"/>
    <property type="gene ID" value="Mp7g17730"/>
</dbReference>
<organism evidence="2 3">
    <name type="scientific">Marchantia polymorpha</name>
    <name type="common">Common liverwort</name>
    <name type="synonym">Marchantia aquatica</name>
    <dbReference type="NCBI Taxonomy" id="3197"/>
    <lineage>
        <taxon>Eukaryota</taxon>
        <taxon>Viridiplantae</taxon>
        <taxon>Streptophyta</taxon>
        <taxon>Embryophyta</taxon>
        <taxon>Marchantiophyta</taxon>
        <taxon>Marchantiopsida</taxon>
        <taxon>Marchantiidae</taxon>
        <taxon>Marchantiales</taxon>
        <taxon>Marchantiaceae</taxon>
        <taxon>Marchantia</taxon>
    </lineage>
</organism>
<proteinExistence type="predicted"/>
<evidence type="ECO:0000313" key="3">
    <source>
        <dbReference type="Proteomes" id="UP000244005"/>
    </source>
</evidence>
<evidence type="ECO:0000313" key="2">
    <source>
        <dbReference type="EMBL" id="PTQ38511.1"/>
    </source>
</evidence>
<gene>
    <name evidence="2" type="ORF">MARPO_0051s0109</name>
</gene>
<feature type="region of interest" description="Disordered" evidence="1">
    <location>
        <begin position="1"/>
        <end position="30"/>
    </location>
</feature>